<name>A0A803VL02_FICAL</name>
<sequence>MAAVAAAVPLRVCHQEIVKFDLEIKAAVQDIRDCPGPLSALTELNAAVKEKFRQLRGRIQVRGPEGLLGHRAVLRARRLCFGVPPVLCGVPAQSCGFLPEFGVFRARFGLGFGDPGCDLVSRSPELGVYQINLPRIRSPAGAALCEARVGEALLFVLSAKGAGADGQGAGQGVGETSLAAGGGEPQEANAQVGLAAGAAPKCAVTRDRLTLVQRLSGSDLEGQTLTCVLP</sequence>
<dbReference type="Ensembl" id="ENSFALT00000030361.1">
    <property type="protein sequence ID" value="ENSFALP00000023408.1"/>
    <property type="gene ID" value="ENSFALG00000008815.2"/>
</dbReference>
<accession>A0A803VL02</accession>
<protein>
    <submittedName>
        <fullName evidence="1">BCL2 interacting protein 1</fullName>
    </submittedName>
</protein>
<keyword evidence="2" id="KW-1185">Reference proteome</keyword>
<dbReference type="AlphaFoldDB" id="A0A803VL02"/>
<evidence type="ECO:0000313" key="1">
    <source>
        <dbReference type="Ensembl" id="ENSFALP00000023408.1"/>
    </source>
</evidence>
<evidence type="ECO:0000313" key="2">
    <source>
        <dbReference type="Proteomes" id="UP000016665"/>
    </source>
</evidence>
<reference evidence="1 2" key="1">
    <citation type="journal article" date="2012" name="Nature">
        <title>The genomic landscape of species divergence in Ficedula flycatchers.</title>
        <authorList>
            <person name="Ellegren H."/>
            <person name="Smeds L."/>
            <person name="Burri R."/>
            <person name="Olason P.I."/>
            <person name="Backstrom N."/>
            <person name="Kawakami T."/>
            <person name="Kunstner A."/>
            <person name="Makinen H."/>
            <person name="Nadachowska-Brzyska K."/>
            <person name="Qvarnstrom A."/>
            <person name="Uebbing S."/>
            <person name="Wolf J.B."/>
        </authorList>
    </citation>
    <scope>NUCLEOTIDE SEQUENCE [LARGE SCALE GENOMIC DNA]</scope>
</reference>
<reference evidence="1" key="3">
    <citation type="submission" date="2025-09" db="UniProtKB">
        <authorList>
            <consortium name="Ensembl"/>
        </authorList>
    </citation>
    <scope>IDENTIFICATION</scope>
</reference>
<proteinExistence type="predicted"/>
<organism evidence="1 2">
    <name type="scientific">Ficedula albicollis</name>
    <name type="common">Collared flycatcher</name>
    <name type="synonym">Muscicapa albicollis</name>
    <dbReference type="NCBI Taxonomy" id="59894"/>
    <lineage>
        <taxon>Eukaryota</taxon>
        <taxon>Metazoa</taxon>
        <taxon>Chordata</taxon>
        <taxon>Craniata</taxon>
        <taxon>Vertebrata</taxon>
        <taxon>Euteleostomi</taxon>
        <taxon>Archelosauria</taxon>
        <taxon>Archosauria</taxon>
        <taxon>Dinosauria</taxon>
        <taxon>Saurischia</taxon>
        <taxon>Theropoda</taxon>
        <taxon>Coelurosauria</taxon>
        <taxon>Aves</taxon>
        <taxon>Neognathae</taxon>
        <taxon>Neoaves</taxon>
        <taxon>Telluraves</taxon>
        <taxon>Australaves</taxon>
        <taxon>Passeriformes</taxon>
        <taxon>Muscicapidae</taxon>
        <taxon>Ficedula</taxon>
    </lineage>
</organism>
<dbReference type="Proteomes" id="UP000016665">
    <property type="component" value="Chromosome 13"/>
</dbReference>
<reference evidence="1" key="2">
    <citation type="submission" date="2025-08" db="UniProtKB">
        <authorList>
            <consortium name="Ensembl"/>
        </authorList>
    </citation>
    <scope>IDENTIFICATION</scope>
</reference>
<gene>
    <name evidence="1" type="primary">BNIP1</name>
</gene>